<evidence type="ECO:0000313" key="2">
    <source>
        <dbReference type="Proteomes" id="UP000612233"/>
    </source>
</evidence>
<protein>
    <submittedName>
        <fullName evidence="1">Uncharacterized protein</fullName>
    </submittedName>
</protein>
<name>A0A927BF07_9BACT</name>
<keyword evidence="2" id="KW-1185">Reference proteome</keyword>
<dbReference type="Proteomes" id="UP000612233">
    <property type="component" value="Unassembled WGS sequence"/>
</dbReference>
<accession>A0A927BF07</accession>
<reference evidence="1" key="1">
    <citation type="submission" date="2020-09" db="EMBL/GenBank/DDBJ databases">
        <authorList>
            <person name="Kim M.K."/>
        </authorList>
    </citation>
    <scope>NUCLEOTIDE SEQUENCE</scope>
    <source>
        <strain evidence="1">BT664</strain>
    </source>
</reference>
<evidence type="ECO:0000313" key="1">
    <source>
        <dbReference type="EMBL" id="MBD2769201.1"/>
    </source>
</evidence>
<gene>
    <name evidence="1" type="ORF">IC235_15015</name>
</gene>
<comment type="caution">
    <text evidence="1">The sequence shown here is derived from an EMBL/GenBank/DDBJ whole genome shotgun (WGS) entry which is preliminary data.</text>
</comment>
<dbReference type="RefSeq" id="WP_191006009.1">
    <property type="nucleotide sequence ID" value="NZ_JACXAD010000017.1"/>
</dbReference>
<organism evidence="1 2">
    <name type="scientific">Hymenobacter montanus</name>
    <dbReference type="NCBI Taxonomy" id="2771359"/>
    <lineage>
        <taxon>Bacteria</taxon>
        <taxon>Pseudomonadati</taxon>
        <taxon>Bacteroidota</taxon>
        <taxon>Cytophagia</taxon>
        <taxon>Cytophagales</taxon>
        <taxon>Hymenobacteraceae</taxon>
        <taxon>Hymenobacter</taxon>
    </lineage>
</organism>
<dbReference type="AlphaFoldDB" id="A0A927BF07"/>
<dbReference type="EMBL" id="JACXAD010000017">
    <property type="protein sequence ID" value="MBD2769201.1"/>
    <property type="molecule type" value="Genomic_DNA"/>
</dbReference>
<sequence>MRLIERIEKAENLFRIGEQIFVATPTYIIDLASGRSVDINPLNGWHSGNFFYKMLPDKVSIYDTSFNQRDFLYKDVEGVVVLDTYNIILFVYKGIERQYYITGNQVTEKKGPWWGHFLNKDYQFHYDENVSGSAKHFRCSNLLDTQTYWEYECLSGEHIIKNDFYLYNDMLLFLVTKPRERNDVANSNYIIVLDLNTGKEVRRLYTRGFNNLFDPVRGWFITIYADTQLHGEQKWYEIIDVNTGGTFFGGLNVEEPLYWVSPAVASLSDNKVYFADRSSRPSELIDTVPRIGCFNIETRKVEVCVPIPEADSLSINQILYNKGLWYLRTGLNEVLVFEE</sequence>
<proteinExistence type="predicted"/>